<evidence type="ECO:0000256" key="1">
    <source>
        <dbReference type="ARBA" id="ARBA00008950"/>
    </source>
</evidence>
<proteinExistence type="inferred from homology"/>
<evidence type="ECO:0000313" key="4">
    <source>
        <dbReference type="Proteomes" id="UP000043699"/>
    </source>
</evidence>
<dbReference type="GO" id="GO:0005737">
    <property type="term" value="C:cytoplasm"/>
    <property type="evidence" value="ECO:0007669"/>
    <property type="project" value="TreeGrafter"/>
</dbReference>
<dbReference type="InterPro" id="IPR024654">
    <property type="entry name" value="Calcineurin-like_PHP_lpxH"/>
</dbReference>
<gene>
    <name evidence="3" type="ORF">BN1080_02392</name>
</gene>
<dbReference type="Gene3D" id="3.60.21.10">
    <property type="match status" value="1"/>
</dbReference>
<dbReference type="AlphaFoldDB" id="A0A098EQ11"/>
<name>A0A098EQ11_9BACL</name>
<dbReference type="Proteomes" id="UP000043699">
    <property type="component" value="Unassembled WGS sequence"/>
</dbReference>
<dbReference type="PANTHER" id="PTHR42850:SF2">
    <property type="entry name" value="BLL5683 PROTEIN"/>
    <property type="match status" value="1"/>
</dbReference>
<dbReference type="InterPro" id="IPR011152">
    <property type="entry name" value="Pesterase_MJ0912"/>
</dbReference>
<dbReference type="InterPro" id="IPR029052">
    <property type="entry name" value="Metallo-depent_PP-like"/>
</dbReference>
<feature type="domain" description="Calcineurin-like phosphoesterase" evidence="2">
    <location>
        <begin position="4"/>
        <end position="193"/>
    </location>
</feature>
<dbReference type="EMBL" id="CCXS01000001">
    <property type="protein sequence ID" value="CEG23416.1"/>
    <property type="molecule type" value="Genomic_DNA"/>
</dbReference>
<dbReference type="PANTHER" id="PTHR42850">
    <property type="entry name" value="METALLOPHOSPHOESTERASE"/>
    <property type="match status" value="1"/>
</dbReference>
<keyword evidence="4" id="KW-1185">Reference proteome</keyword>
<dbReference type="PIRSF" id="PIRSF000883">
    <property type="entry name" value="Pesterase_MJ0912"/>
    <property type="match status" value="1"/>
</dbReference>
<dbReference type="GO" id="GO:0016791">
    <property type="term" value="F:phosphatase activity"/>
    <property type="evidence" value="ECO:0007669"/>
    <property type="project" value="TreeGrafter"/>
</dbReference>
<dbReference type="OrthoDB" id="9813918at2"/>
<evidence type="ECO:0000313" key="3">
    <source>
        <dbReference type="EMBL" id="CEG23416.1"/>
    </source>
</evidence>
<sequence length="241" mass="27341">MPEKIAVLADIHGNYSALQAVLKEIDQDPEISRIYCVGDMVGIGYETNKVLEMLCSRDDVTMILGNHEEELLALLNGGEGESQGGERVHHEWLLERMDKKFIPVLKALPKELAVQHGSKTMLLTHYHLDPAKNYLPIDEAPTWEKFETLYKDSAAQLVCFGHHHPVHYFSTNSRTYLNPGSLGCSNWPYARYATVSFNGAIEVELKEAAYDNKEFLAGYEKLKVPEREFILNVFHGNQHLL</sequence>
<dbReference type="InterPro" id="IPR050126">
    <property type="entry name" value="Ap4A_hydrolase"/>
</dbReference>
<reference evidence="3 4" key="1">
    <citation type="submission" date="2014-09" db="EMBL/GenBank/DDBJ databases">
        <authorList>
            <person name="Urmite Genomes Urmite Genomes"/>
        </authorList>
    </citation>
    <scope>NUCLEOTIDE SEQUENCE [LARGE SCALE GENOMIC DNA]</scope>
    <source>
        <strain evidence="3 4">ES2</strain>
    </source>
</reference>
<dbReference type="RefSeq" id="WP_052652210.1">
    <property type="nucleotide sequence ID" value="NZ_CCXS01000001.1"/>
</dbReference>
<protein>
    <submittedName>
        <fullName evidence="3">Diadenosine tetraphosphatase</fullName>
    </submittedName>
</protein>
<organism evidence="3 4">
    <name type="scientific">Planococcus massiliensis</name>
    <dbReference type="NCBI Taxonomy" id="1499687"/>
    <lineage>
        <taxon>Bacteria</taxon>
        <taxon>Bacillati</taxon>
        <taxon>Bacillota</taxon>
        <taxon>Bacilli</taxon>
        <taxon>Bacillales</taxon>
        <taxon>Caryophanaceae</taxon>
        <taxon>Planococcus</taxon>
    </lineage>
</organism>
<comment type="similarity">
    <text evidence="1">Belongs to the metallophosphoesterase superfamily. YfcE family.</text>
</comment>
<evidence type="ECO:0000259" key="2">
    <source>
        <dbReference type="Pfam" id="PF12850"/>
    </source>
</evidence>
<dbReference type="STRING" id="1499687.BN1080_02392"/>
<accession>A0A098EQ11</accession>
<dbReference type="SUPFAM" id="SSF56300">
    <property type="entry name" value="Metallo-dependent phosphatases"/>
    <property type="match status" value="1"/>
</dbReference>
<dbReference type="Pfam" id="PF12850">
    <property type="entry name" value="Metallophos_2"/>
    <property type="match status" value="1"/>
</dbReference>